<feature type="domain" description="AB hydrolase-1" evidence="3">
    <location>
        <begin position="20"/>
        <end position="131"/>
    </location>
</feature>
<feature type="site" description="Important for substrate specificity" evidence="2">
    <location>
        <position position="142"/>
    </location>
</feature>
<dbReference type="SUPFAM" id="SSF53474">
    <property type="entry name" value="alpha/beta-Hydrolases"/>
    <property type="match status" value="1"/>
</dbReference>
<accession>A0A1W5QC02</accession>
<dbReference type="PANTHER" id="PTHR11614">
    <property type="entry name" value="PHOSPHOLIPASE-RELATED"/>
    <property type="match status" value="1"/>
</dbReference>
<dbReference type="Gene3D" id="3.40.50.1820">
    <property type="entry name" value="alpha/beta hydrolase"/>
    <property type="match status" value="1"/>
</dbReference>
<proteinExistence type="predicted"/>
<protein>
    <submittedName>
        <fullName evidence="4">Carboxylesterase</fullName>
    </submittedName>
</protein>
<name>A0A1W5QC02_9STAP</name>
<evidence type="ECO:0000259" key="3">
    <source>
        <dbReference type="Pfam" id="PF00561"/>
    </source>
</evidence>
<dbReference type="InterPro" id="IPR029058">
    <property type="entry name" value="AB_hydrolase_fold"/>
</dbReference>
<feature type="active site" description="Charge relay system" evidence="1">
    <location>
        <position position="193"/>
    </location>
</feature>
<dbReference type="PIRSF" id="PIRSF017388">
    <property type="entry name" value="Esterase_lipase"/>
    <property type="match status" value="1"/>
</dbReference>
<evidence type="ECO:0000256" key="2">
    <source>
        <dbReference type="PIRSR" id="PIRSR017388-3"/>
    </source>
</evidence>
<feature type="active site" description="Charge relay system" evidence="1">
    <location>
        <position position="223"/>
    </location>
</feature>
<dbReference type="EMBL" id="KY363215">
    <property type="protein sequence ID" value="APY23743.1"/>
    <property type="molecule type" value="Genomic_DNA"/>
</dbReference>
<evidence type="ECO:0000256" key="1">
    <source>
        <dbReference type="PIRSR" id="PIRSR017388-1"/>
    </source>
</evidence>
<reference evidence="4" key="1">
    <citation type="journal article" date="2017" name="MSphere">
        <title>Novel beta-lactamase blaARL in Staphylococcus arlettae.</title>
        <authorList>
            <person name="Andreis S.N."/>
            <person name="Perreten V."/>
            <person name="Schwendener S."/>
        </authorList>
    </citation>
    <scope>NUCLEOTIDE SEQUENCE</scope>
    <source>
        <strain evidence="4">SAN1670</strain>
    </source>
</reference>
<evidence type="ECO:0000313" key="4">
    <source>
        <dbReference type="EMBL" id="APY23743.1"/>
    </source>
</evidence>
<feature type="active site" description="Nucleophile" evidence="1">
    <location>
        <position position="96"/>
    </location>
</feature>
<dbReference type="AlphaFoldDB" id="A0A1W5QC02"/>
<dbReference type="GO" id="GO:0052689">
    <property type="term" value="F:carboxylic ester hydrolase activity"/>
    <property type="evidence" value="ECO:0007669"/>
    <property type="project" value="InterPro"/>
</dbReference>
<organism evidence="4">
    <name type="scientific">Staphylococcus arlettae</name>
    <dbReference type="NCBI Taxonomy" id="29378"/>
    <lineage>
        <taxon>Bacteria</taxon>
        <taxon>Bacillati</taxon>
        <taxon>Bacillota</taxon>
        <taxon>Bacilli</taxon>
        <taxon>Bacillales</taxon>
        <taxon>Staphylococcaceae</taxon>
        <taxon>Staphylococcus</taxon>
    </lineage>
</organism>
<dbReference type="InterPro" id="IPR012354">
    <property type="entry name" value="Esterase_lipase"/>
</dbReference>
<dbReference type="InterPro" id="IPR051044">
    <property type="entry name" value="MAG_DAG_Lipase"/>
</dbReference>
<sequence>MIKVKEPNPIYLEYEGASHAVLLLHSFTGTVRDVKLLATKLHKAGYTCYVPSYKGHGKMLEDLMAYTIADWWQDAQDGYELLQDKGYDKITVLGVSLGGLLSLKLSETKSVHSVVAMSVPYKKDDAGLAMRLEAYGRRMGDILGLDQTEIERQVADIRSYKAGFEMFKNVVDNIMLQLPSIQAPIVIKYGQQDEPAYAKSAHYIYEHIAHQHKSVKGYEEGEHLITHGKAREAVEQDIIHFLAELQ</sequence>
<dbReference type="Pfam" id="PF00561">
    <property type="entry name" value="Abhydrolase_1"/>
    <property type="match status" value="1"/>
</dbReference>
<dbReference type="InterPro" id="IPR000073">
    <property type="entry name" value="AB_hydrolase_1"/>
</dbReference>